<comment type="catalytic activity">
    <reaction evidence="10">
        <text>uridine + phosphate = alpha-D-ribose 1-phosphate + uracil</text>
        <dbReference type="Rhea" id="RHEA:24388"/>
        <dbReference type="ChEBI" id="CHEBI:16704"/>
        <dbReference type="ChEBI" id="CHEBI:17568"/>
        <dbReference type="ChEBI" id="CHEBI:43474"/>
        <dbReference type="ChEBI" id="CHEBI:57720"/>
        <dbReference type="EC" id="2.4.2.2"/>
    </reaction>
</comment>
<dbReference type="GO" id="GO:0006206">
    <property type="term" value="P:pyrimidine nucleobase metabolic process"/>
    <property type="evidence" value="ECO:0007669"/>
    <property type="project" value="InterPro"/>
</dbReference>
<dbReference type="InterPro" id="IPR018090">
    <property type="entry name" value="Pyrmidine_PPas_bac/euk"/>
</dbReference>
<dbReference type="RefSeq" id="WP_038479240.1">
    <property type="nucleotide sequence ID" value="NZ_CP003923.1"/>
</dbReference>
<evidence type="ECO:0000256" key="12">
    <source>
        <dbReference type="SAM" id="Coils"/>
    </source>
</evidence>
<dbReference type="NCBIfam" id="TIGR02644">
    <property type="entry name" value="Y_phosphoryl"/>
    <property type="match status" value="1"/>
</dbReference>
<dbReference type="Proteomes" id="UP000027142">
    <property type="component" value="Chromosome"/>
</dbReference>
<dbReference type="InterPro" id="IPR017872">
    <property type="entry name" value="Pyrmidine_PPase_CS"/>
</dbReference>
<feature type="coiled-coil region" evidence="12">
    <location>
        <begin position="282"/>
        <end position="309"/>
    </location>
</feature>
<keyword evidence="9" id="KW-0808">Transferase</keyword>
<evidence type="ECO:0000256" key="8">
    <source>
        <dbReference type="ARBA" id="ARBA00022676"/>
    </source>
</evidence>
<feature type="domain" description="Pyrimidine nucleoside phosphorylase C-terminal" evidence="13">
    <location>
        <begin position="345"/>
        <end position="418"/>
    </location>
</feature>
<dbReference type="GO" id="GO:0009032">
    <property type="term" value="F:thymidine phosphorylase activity"/>
    <property type="evidence" value="ECO:0007669"/>
    <property type="project" value="TreeGrafter"/>
</dbReference>
<dbReference type="InterPro" id="IPR000053">
    <property type="entry name" value="Thymidine/pyrmidine_PPase"/>
</dbReference>
<dbReference type="PANTHER" id="PTHR10515">
    <property type="entry name" value="THYMIDINE PHOSPHORYLASE"/>
    <property type="match status" value="1"/>
</dbReference>
<dbReference type="NCBIfam" id="NF004490">
    <property type="entry name" value="PRK05820.1"/>
    <property type="match status" value="1"/>
</dbReference>
<evidence type="ECO:0000256" key="4">
    <source>
        <dbReference type="ARBA" id="ARBA00006915"/>
    </source>
</evidence>
<dbReference type="AlphaFoldDB" id="A0A060LVF2"/>
<keyword evidence="8" id="KW-0328">Glycosyltransferase</keyword>
<dbReference type="FunFam" id="3.40.1030.10:FF:000003">
    <property type="entry name" value="Pyrimidine-nucleoside phosphorylase"/>
    <property type="match status" value="1"/>
</dbReference>
<dbReference type="PANTHER" id="PTHR10515:SF0">
    <property type="entry name" value="THYMIDINE PHOSPHORYLASE"/>
    <property type="match status" value="1"/>
</dbReference>
<evidence type="ECO:0000256" key="1">
    <source>
        <dbReference type="ARBA" id="ARBA00001066"/>
    </source>
</evidence>
<keyword evidence="15" id="KW-1185">Reference proteome</keyword>
<dbReference type="InterPro" id="IPR036566">
    <property type="entry name" value="PYNP-like_C_sf"/>
</dbReference>
<evidence type="ECO:0000256" key="9">
    <source>
        <dbReference type="ARBA" id="ARBA00022679"/>
    </source>
</evidence>
<dbReference type="InterPro" id="IPR013102">
    <property type="entry name" value="PYNP_C"/>
</dbReference>
<dbReference type="Pfam" id="PF07831">
    <property type="entry name" value="PYNP_C"/>
    <property type="match status" value="1"/>
</dbReference>
<evidence type="ECO:0000313" key="15">
    <source>
        <dbReference type="Proteomes" id="UP000027142"/>
    </source>
</evidence>
<protein>
    <recommendedName>
        <fullName evidence="7">Pyrimidine-nucleoside phosphorylase</fullName>
        <ecNumber evidence="6">2.4.2.2</ecNumber>
    </recommendedName>
</protein>
<comment type="subunit">
    <text evidence="5">Homodimer.</text>
</comment>
<dbReference type="GO" id="GO:0004645">
    <property type="term" value="F:1,4-alpha-oligoglucan phosphorylase activity"/>
    <property type="evidence" value="ECO:0007669"/>
    <property type="project" value="InterPro"/>
</dbReference>
<gene>
    <name evidence="14" type="ORF">BleG1_1619</name>
</gene>
<dbReference type="PATRIC" id="fig|1246626.3.peg.1607"/>
<evidence type="ECO:0000256" key="11">
    <source>
        <dbReference type="ARBA" id="ARBA00048525"/>
    </source>
</evidence>
<dbReference type="GO" id="GO:0006213">
    <property type="term" value="P:pyrimidine nucleoside metabolic process"/>
    <property type="evidence" value="ECO:0007669"/>
    <property type="project" value="InterPro"/>
</dbReference>
<dbReference type="OrthoDB" id="9763887at2"/>
<dbReference type="SMART" id="SM00941">
    <property type="entry name" value="PYNP_C"/>
    <property type="match status" value="1"/>
</dbReference>
<dbReference type="SUPFAM" id="SSF54680">
    <property type="entry name" value="Pyrimidine nucleoside phosphorylase C-terminal domain"/>
    <property type="match status" value="1"/>
</dbReference>
<evidence type="ECO:0000256" key="2">
    <source>
        <dbReference type="ARBA" id="ARBA00001958"/>
    </source>
</evidence>
<reference evidence="14 15" key="1">
    <citation type="journal article" date="2014" name="Gene">
        <title>A comparative genomic analysis of the alkalitolerant soil bacterium Bacillus lehensis G1.</title>
        <authorList>
            <person name="Noor Y.M."/>
            <person name="Samsulrizal N.H."/>
            <person name="Jema'on N.A."/>
            <person name="Low K.O."/>
            <person name="Ramli A.N."/>
            <person name="Alias N.I."/>
            <person name="Damis S.I."/>
            <person name="Fuzi S.F."/>
            <person name="Isa M.N."/>
            <person name="Murad A.M."/>
            <person name="Raih M.F."/>
            <person name="Bakar F.D."/>
            <person name="Najimudin N."/>
            <person name="Mahadi N.M."/>
            <person name="Illias R.M."/>
        </authorList>
    </citation>
    <scope>NUCLEOTIDE SEQUENCE [LARGE SCALE GENOMIC DNA]</scope>
    <source>
        <strain evidence="14 15">G1</strain>
    </source>
</reference>
<comment type="catalytic activity">
    <reaction evidence="1">
        <text>2'-deoxyuridine + phosphate = 2-deoxy-alpha-D-ribose 1-phosphate + uracil</text>
        <dbReference type="Rhea" id="RHEA:22824"/>
        <dbReference type="ChEBI" id="CHEBI:16450"/>
        <dbReference type="ChEBI" id="CHEBI:17568"/>
        <dbReference type="ChEBI" id="CHEBI:43474"/>
        <dbReference type="ChEBI" id="CHEBI:57259"/>
        <dbReference type="EC" id="2.4.2.2"/>
    </reaction>
</comment>
<evidence type="ECO:0000256" key="5">
    <source>
        <dbReference type="ARBA" id="ARBA00011738"/>
    </source>
</evidence>
<dbReference type="HOGENOM" id="CLU_025040_0_1_9"/>
<dbReference type="EMBL" id="CP003923">
    <property type="protein sequence ID" value="AIC94197.1"/>
    <property type="molecule type" value="Genomic_DNA"/>
</dbReference>
<accession>A0A060LVF2</accession>
<comment type="catalytic activity">
    <reaction evidence="11">
        <text>thymidine + phosphate = 2-deoxy-alpha-D-ribose 1-phosphate + thymine</text>
        <dbReference type="Rhea" id="RHEA:16037"/>
        <dbReference type="ChEBI" id="CHEBI:17748"/>
        <dbReference type="ChEBI" id="CHEBI:17821"/>
        <dbReference type="ChEBI" id="CHEBI:43474"/>
        <dbReference type="ChEBI" id="CHEBI:57259"/>
        <dbReference type="EC" id="2.4.2.2"/>
    </reaction>
</comment>
<evidence type="ECO:0000256" key="6">
    <source>
        <dbReference type="ARBA" id="ARBA00011889"/>
    </source>
</evidence>
<dbReference type="NCBIfam" id="NF004747">
    <property type="entry name" value="PRK06078.1"/>
    <property type="match status" value="1"/>
</dbReference>
<dbReference type="InterPro" id="IPR036320">
    <property type="entry name" value="Glycosyl_Trfase_fam3_N_dom_sf"/>
</dbReference>
<dbReference type="Pfam" id="PF00591">
    <property type="entry name" value="Glycos_transf_3"/>
    <property type="match status" value="1"/>
</dbReference>
<dbReference type="Pfam" id="PF02885">
    <property type="entry name" value="Glycos_trans_3N"/>
    <property type="match status" value="1"/>
</dbReference>
<dbReference type="SUPFAM" id="SSF47648">
    <property type="entry name" value="Nucleoside phosphorylase/phosphoribosyltransferase N-terminal domain"/>
    <property type="match status" value="1"/>
</dbReference>
<keyword evidence="12" id="KW-0175">Coiled coil</keyword>
<dbReference type="Gene3D" id="1.20.970.10">
    <property type="entry name" value="Transferase, Pyrimidine Nucleoside Phosphorylase, Chain C"/>
    <property type="match status" value="1"/>
</dbReference>
<dbReference type="eggNOG" id="COG0213">
    <property type="taxonomic scope" value="Bacteria"/>
</dbReference>
<sequence>MRMVDIIEKKRDGLSLTKEEIRWFIGEYTANRIPDYQVSALAMAIYFQDMDQLERAELTLAMAESGDQIDLTSINGIKVDKHSTGGVGDKTTIALVPLVAAAGVPVAKMSGRGLGHTGGTIDKLEAIPGFSCDMETTDFLHQVQSKGLAVAGQTGNLTPADKQLYGLRDVTGTVNSMALIASSIMSKKIASGSDAIVLDVKTGSGAFMKTLDDSTGLAKAMVDIGANVGRKTMAVISDMNQPLGEGVGNAIEIQEAIDVLKGNGPEDVLELCLVLGSHMVYLAEKASSVEEARKQLEEVIENGKAVEMMKVFIESQGGNPAVIDDETLFPQARYQIDVPAVEAGYVYEIATDKIGVAAMQLGAGRATKEDQIDLAVGLKLKKKIGDRVDVGDILVTLYANREEVEDIKDLVQKSYHMQEGEPAPTTLIYKEIYPKKA</sequence>
<name>A0A060LVF2_9BACI</name>
<evidence type="ECO:0000313" key="14">
    <source>
        <dbReference type="EMBL" id="AIC94197.1"/>
    </source>
</evidence>
<comment type="similarity">
    <text evidence="4">Belongs to the thymidine/pyrimidine-nucleoside phosphorylase family.</text>
</comment>
<evidence type="ECO:0000256" key="10">
    <source>
        <dbReference type="ARBA" id="ARBA00048453"/>
    </source>
</evidence>
<dbReference type="InterPro" id="IPR017459">
    <property type="entry name" value="Glycosyl_Trfase_fam3_N_dom"/>
</dbReference>
<dbReference type="KEGG" id="ble:BleG1_1619"/>
<dbReference type="EC" id="2.4.2.2" evidence="6"/>
<evidence type="ECO:0000256" key="7">
    <source>
        <dbReference type="ARBA" id="ARBA00014680"/>
    </source>
</evidence>
<dbReference type="PROSITE" id="PS00647">
    <property type="entry name" value="THYMID_PHOSPHORYLASE"/>
    <property type="match status" value="1"/>
</dbReference>
<dbReference type="Gene3D" id="3.90.1170.30">
    <property type="entry name" value="Pyrimidine nucleoside phosphorylase-like, C-terminal domain"/>
    <property type="match status" value="1"/>
</dbReference>
<dbReference type="Gene3D" id="3.40.1030.10">
    <property type="entry name" value="Nucleoside phosphorylase/phosphoribosyltransferase catalytic domain"/>
    <property type="match status" value="1"/>
</dbReference>
<dbReference type="InterPro" id="IPR000312">
    <property type="entry name" value="Glycosyl_Trfase_fam3"/>
</dbReference>
<dbReference type="STRING" id="1246626.BleG1_1619"/>
<comment type="function">
    <text evidence="3">Catalyzes phosphorolysis of the pyrimidine nucleosides uridine, thymidine and 2'-deoxyuridine with the formation of the corresponding pyrimidine base and ribose-1-phosphate.</text>
</comment>
<dbReference type="SUPFAM" id="SSF52418">
    <property type="entry name" value="Nucleoside phosphorylase/phosphoribosyltransferase catalytic domain"/>
    <property type="match status" value="1"/>
</dbReference>
<evidence type="ECO:0000256" key="3">
    <source>
        <dbReference type="ARBA" id="ARBA00003877"/>
    </source>
</evidence>
<dbReference type="GO" id="GO:0005829">
    <property type="term" value="C:cytosol"/>
    <property type="evidence" value="ECO:0007669"/>
    <property type="project" value="TreeGrafter"/>
</dbReference>
<organism evidence="14 15">
    <name type="scientific">Shouchella lehensis G1</name>
    <dbReference type="NCBI Taxonomy" id="1246626"/>
    <lineage>
        <taxon>Bacteria</taxon>
        <taxon>Bacillati</taxon>
        <taxon>Bacillota</taxon>
        <taxon>Bacilli</taxon>
        <taxon>Bacillales</taxon>
        <taxon>Bacillaceae</taxon>
        <taxon>Shouchella</taxon>
    </lineage>
</organism>
<dbReference type="PIRSF" id="PIRSF000478">
    <property type="entry name" value="TP_PyNP"/>
    <property type="match status" value="1"/>
</dbReference>
<proteinExistence type="inferred from homology"/>
<dbReference type="InterPro" id="IPR035902">
    <property type="entry name" value="Nuc_phospho_transferase"/>
</dbReference>
<evidence type="ECO:0000259" key="13">
    <source>
        <dbReference type="SMART" id="SM00941"/>
    </source>
</evidence>
<comment type="cofactor">
    <cofactor evidence="2">
        <name>K(+)</name>
        <dbReference type="ChEBI" id="CHEBI:29103"/>
    </cofactor>
</comment>